<proteinExistence type="predicted"/>
<name>A0A1F4V1J1_UNCKA</name>
<dbReference type="Proteomes" id="UP000177458">
    <property type="component" value="Unassembled WGS sequence"/>
</dbReference>
<comment type="caution">
    <text evidence="1">The sequence shown here is derived from an EMBL/GenBank/DDBJ whole genome shotgun (WGS) entry which is preliminary data.</text>
</comment>
<sequence>MGGITNSKGDTKMRRIAIPKRPVEVYVKSFGKSFTMPRAEYRILSEDEEYVRLDWNGVVVKMKKEEVDIQERP</sequence>
<organism evidence="1 2">
    <name type="scientific">candidate division WWE3 bacterium RIFCSPLOWO2_01_FULL_37_15</name>
    <dbReference type="NCBI Taxonomy" id="1802622"/>
    <lineage>
        <taxon>Bacteria</taxon>
        <taxon>Katanobacteria</taxon>
    </lineage>
</organism>
<evidence type="ECO:0000313" key="1">
    <source>
        <dbReference type="EMBL" id="OGC51039.1"/>
    </source>
</evidence>
<reference evidence="1 2" key="1">
    <citation type="journal article" date="2016" name="Nat. Commun.">
        <title>Thousands of microbial genomes shed light on interconnected biogeochemical processes in an aquifer system.</title>
        <authorList>
            <person name="Anantharaman K."/>
            <person name="Brown C.T."/>
            <person name="Hug L.A."/>
            <person name="Sharon I."/>
            <person name="Castelle C.J."/>
            <person name="Probst A.J."/>
            <person name="Thomas B.C."/>
            <person name="Singh A."/>
            <person name="Wilkins M.J."/>
            <person name="Karaoz U."/>
            <person name="Brodie E.L."/>
            <person name="Williams K.H."/>
            <person name="Hubbard S.S."/>
            <person name="Banfield J.F."/>
        </authorList>
    </citation>
    <scope>NUCLEOTIDE SEQUENCE [LARGE SCALE GENOMIC DNA]</scope>
</reference>
<evidence type="ECO:0000313" key="2">
    <source>
        <dbReference type="Proteomes" id="UP000177458"/>
    </source>
</evidence>
<dbReference type="EMBL" id="MEVF01000001">
    <property type="protein sequence ID" value="OGC51039.1"/>
    <property type="molecule type" value="Genomic_DNA"/>
</dbReference>
<accession>A0A1F4V1J1</accession>
<dbReference type="AlphaFoldDB" id="A0A1F4V1J1"/>
<protein>
    <submittedName>
        <fullName evidence="1">Uncharacterized protein</fullName>
    </submittedName>
</protein>
<gene>
    <name evidence="1" type="ORF">A3A69_01860</name>
</gene>